<dbReference type="GO" id="GO:0008143">
    <property type="term" value="F:poly(A) binding"/>
    <property type="evidence" value="ECO:0007669"/>
    <property type="project" value="TreeGrafter"/>
</dbReference>
<evidence type="ECO:0000259" key="3">
    <source>
        <dbReference type="SMART" id="SM00360"/>
    </source>
</evidence>
<reference evidence="4 5" key="1">
    <citation type="submission" date="2020-12" db="EMBL/GenBank/DDBJ databases">
        <title>Concerted genomic and epigenomic changes stabilize Arabidopsis allopolyploids.</title>
        <authorList>
            <person name="Chen Z."/>
        </authorList>
    </citation>
    <scope>NUCLEOTIDE SEQUENCE [LARGE SCALE GENOMIC DNA]</scope>
    <source>
        <strain evidence="4">Allo738</strain>
        <tissue evidence="4">Leaf</tissue>
    </source>
</reference>
<keyword evidence="1" id="KW-0694">RNA-binding</keyword>
<dbReference type="PANTHER" id="PTHR23236:SF103">
    <property type="entry name" value="RNA-BINDING (RRM_RBD_RNP MOTIFS) FAMILY PROTEIN"/>
    <property type="match status" value="1"/>
</dbReference>
<feature type="domain" description="RRM" evidence="3">
    <location>
        <begin position="130"/>
        <end position="206"/>
    </location>
</feature>
<dbReference type="InterPro" id="IPR000668">
    <property type="entry name" value="Peptidase_C1A_C"/>
</dbReference>
<dbReference type="Pfam" id="PF00112">
    <property type="entry name" value="Peptidase_C1"/>
    <property type="match status" value="1"/>
</dbReference>
<gene>
    <name evidence="4" type="ORF">ISN45_Aa01g005950</name>
</gene>
<evidence type="ECO:0000313" key="4">
    <source>
        <dbReference type="EMBL" id="KAG7591576.1"/>
    </source>
</evidence>
<evidence type="ECO:0000256" key="2">
    <source>
        <dbReference type="SAM" id="MobiDB-lite"/>
    </source>
</evidence>
<dbReference type="InterPro" id="IPR000504">
    <property type="entry name" value="RRM_dom"/>
</dbReference>
<evidence type="ECO:0000313" key="5">
    <source>
        <dbReference type="Proteomes" id="UP000694240"/>
    </source>
</evidence>
<dbReference type="EMBL" id="JAEFBK010000006">
    <property type="protein sequence ID" value="KAG7591576.1"/>
    <property type="molecule type" value="Genomic_DNA"/>
</dbReference>
<feature type="region of interest" description="Disordered" evidence="2">
    <location>
        <begin position="623"/>
        <end position="650"/>
    </location>
</feature>
<accession>A0A8T2C005</accession>
<feature type="domain" description="RRM" evidence="3">
    <location>
        <begin position="538"/>
        <end position="614"/>
    </location>
</feature>
<organism evidence="4 5">
    <name type="scientific">Arabidopsis thaliana x Arabidopsis arenosa</name>
    <dbReference type="NCBI Taxonomy" id="1240361"/>
    <lineage>
        <taxon>Eukaryota</taxon>
        <taxon>Viridiplantae</taxon>
        <taxon>Streptophyta</taxon>
        <taxon>Embryophyta</taxon>
        <taxon>Tracheophyta</taxon>
        <taxon>Spermatophyta</taxon>
        <taxon>Magnoliopsida</taxon>
        <taxon>eudicotyledons</taxon>
        <taxon>Gunneridae</taxon>
        <taxon>Pentapetalae</taxon>
        <taxon>rosids</taxon>
        <taxon>malvids</taxon>
        <taxon>Brassicales</taxon>
        <taxon>Brassicaceae</taxon>
        <taxon>Camelineae</taxon>
        <taxon>Arabidopsis</taxon>
    </lineage>
</organism>
<dbReference type="PANTHER" id="PTHR23236">
    <property type="entry name" value="EUKARYOTIC TRANSLATION INITIATION FACTOR 4B/4H"/>
    <property type="match status" value="1"/>
</dbReference>
<dbReference type="Proteomes" id="UP000694240">
    <property type="component" value="Chromosome 6"/>
</dbReference>
<dbReference type="GO" id="GO:0006508">
    <property type="term" value="P:proteolysis"/>
    <property type="evidence" value="ECO:0007669"/>
    <property type="project" value="InterPro"/>
</dbReference>
<feature type="domain" description="RRM" evidence="3">
    <location>
        <begin position="34"/>
        <end position="101"/>
    </location>
</feature>
<proteinExistence type="predicted"/>
<keyword evidence="5" id="KW-1185">Reference proteome</keyword>
<evidence type="ECO:0000256" key="1">
    <source>
        <dbReference type="ARBA" id="ARBA00022884"/>
    </source>
</evidence>
<dbReference type="AlphaFoldDB" id="A0A8T2C005"/>
<name>A0A8T2C005_9BRAS</name>
<comment type="caution">
    <text evidence="4">The sequence shown here is derived from an EMBL/GenBank/DDBJ whole genome shotgun (WGS) entry which is preliminary data.</text>
</comment>
<feature type="domain" description="RRM" evidence="3">
    <location>
        <begin position="443"/>
        <end position="510"/>
    </location>
</feature>
<sequence>MALIQNKESQGMNVRKKSNYCSVCRICVEGYDTSVHAYDVKLALTKHFSSCGEVTNINVPKDLVRRILKRCAYICIVGEGALEKALQLSGSDVRGWTISVQASPYHIPMCIDPGRAAPGVAHAHFSQQYRIIVTGYDTSLPELDIQIGLCKHFSTCGEVTGVLIPGDRRTGGLNSKALVTILGEGAADKARALSGCDVKGWDITVVGVTHLGAKRNRSSSCRSLPMKSKALDEELINNIPKQFIKDDGTLLDMVHAKDPLWTYGTVLEHVCPLTYALNITGSSPEPAVRYMINEMTIHYLDTYMDDYKDFGEVSFEETIERLLTISPLAARIPMCWSSYKSTENGQIYDPTPDEIAEANENGYGHHMLLTGYGIDENNIPYWEFQDTKGNTWGDEGFVRVRRQVNLVTEFVEIKGLELNGSDAADIPKSGSVCRISVEGYDTSVHAFDLKLALRKHFSSCGEVTNVNVPKDFVRGILKRCAYICIVGECALEKALQLSGSDVRGWTISVQASPFHRPMCIDPGRALVAVAYLSRQEYRMMVTGYDTSLPELDIQIGLCKHFSTCGEVTGVLIPGDRRTGGLNSKALVTVVGEGAAEKARELSGCDVKGWDITVVGVTDLGAKRNRSSSCRSLPMKSKALDEEDKGVESSR</sequence>
<dbReference type="GO" id="GO:0008234">
    <property type="term" value="F:cysteine-type peptidase activity"/>
    <property type="evidence" value="ECO:0007669"/>
    <property type="project" value="InterPro"/>
</dbReference>
<dbReference type="SMART" id="SM00360">
    <property type="entry name" value="RRM"/>
    <property type="match status" value="4"/>
</dbReference>
<protein>
    <submittedName>
        <fullName evidence="4">RNA-binding domain superfamily</fullName>
    </submittedName>
</protein>